<feature type="transmembrane region" description="Helical" evidence="1">
    <location>
        <begin position="534"/>
        <end position="556"/>
    </location>
</feature>
<dbReference type="AlphaFoldDB" id="A0A840RW59"/>
<sequence>MSELVQNSASPDNFYRLFSRLRISGGKWILVQAPALLHMIKMLLAIFLAMGLSMLFNLSKPGTAMITVIIVTQPGSGLVMAKGFYRFVGTFVGVAASLVLAACFSQQPMLFLFAGACWIGLCTAGAITFRNFQSYAFVLAGYTLMIVGLPAALDPANAFDIATTRLSEVTLGLLCAGVVSDVLFPIRLSDMVLTTVNKRFAHFAQFVQCDQGQAHSARSQLDRDSMMLRLIGEVIALENLRTSSTFESATGHVKGDHLRQLNTAFMTVSTTFHSLDQLLLRLRNTGKINTFNAVMMEYDAIVSIMKEDKAEIPAKLQHCRQQLTERLAALRRGLILSFAEMLNLDTTYVNDALLDFDAAAALLQRFTDELRISTRIHNAVINRDNRLPDDISITAHYVNRTDPVMVAMSSLRAMVGFVVSMLFWWQSGWPSGLDAAIFATVVSALFAAFPSPTKTVIGFMQGAFIGGACGFICAYFIQPGAQNFFMLCLSLTPFILVFAWLTTKPQYAGMGMGMLVFFFSYAAVGNVYEFDYVGFLNGMAGGLIGCAIAAAMYMIIDPVDSHWEKTRLIRALRHQVVDGCNNAIPGLLARFESGTRELVGRFAMGHTVPNEDDRGVMGWLLSVFEIGRAIIHLREDIAPKTRSGNNIIAANDQSQQSSDYAYTAIRLSIKTVADFFSAPDTRKLDLALASVLAAIEACRVVSTVEVQALPNYQAVLANLHLIRTSLLEHAVPTAAASAFDPAPAPPFNTSSGINNAA</sequence>
<name>A0A840RW59_9BURK</name>
<protein>
    <submittedName>
        <fullName evidence="2">Putative membrane protein YccC</fullName>
    </submittedName>
</protein>
<feature type="transmembrane region" description="Helical" evidence="1">
    <location>
        <begin position="508"/>
        <end position="528"/>
    </location>
</feature>
<dbReference type="GO" id="GO:0022857">
    <property type="term" value="F:transmembrane transporter activity"/>
    <property type="evidence" value="ECO:0007669"/>
    <property type="project" value="InterPro"/>
</dbReference>
<dbReference type="Pfam" id="PF04632">
    <property type="entry name" value="FUSC"/>
    <property type="match status" value="1"/>
</dbReference>
<feature type="transmembrane region" description="Helical" evidence="1">
    <location>
        <begin position="456"/>
        <end position="477"/>
    </location>
</feature>
<dbReference type="EMBL" id="JACHHQ010000005">
    <property type="protein sequence ID" value="MBB5200700.1"/>
    <property type="molecule type" value="Genomic_DNA"/>
</dbReference>
<keyword evidence="3" id="KW-1185">Reference proteome</keyword>
<evidence type="ECO:0000313" key="3">
    <source>
        <dbReference type="Proteomes" id="UP000571084"/>
    </source>
</evidence>
<feature type="transmembrane region" description="Helical" evidence="1">
    <location>
        <begin position="110"/>
        <end position="129"/>
    </location>
</feature>
<evidence type="ECO:0000313" key="2">
    <source>
        <dbReference type="EMBL" id="MBB5200700.1"/>
    </source>
</evidence>
<keyword evidence="1" id="KW-0472">Membrane</keyword>
<keyword evidence="1" id="KW-1133">Transmembrane helix</keyword>
<evidence type="ECO:0000256" key="1">
    <source>
        <dbReference type="SAM" id="Phobius"/>
    </source>
</evidence>
<reference evidence="2 3" key="1">
    <citation type="submission" date="2020-08" db="EMBL/GenBank/DDBJ databases">
        <title>Genomic Encyclopedia of Type Strains, Phase IV (KMG-IV): sequencing the most valuable type-strain genomes for metagenomic binning, comparative biology and taxonomic classification.</title>
        <authorList>
            <person name="Goeker M."/>
        </authorList>
    </citation>
    <scope>NUCLEOTIDE SEQUENCE [LARGE SCALE GENOMIC DNA]</scope>
    <source>
        <strain evidence="2 3">DSM 23240</strain>
    </source>
</reference>
<feature type="transmembrane region" description="Helical" evidence="1">
    <location>
        <begin position="84"/>
        <end position="103"/>
    </location>
</feature>
<accession>A0A840RW59</accession>
<dbReference type="InterPro" id="IPR006726">
    <property type="entry name" value="PHBA_efflux_AaeB/fusaric-R"/>
</dbReference>
<proteinExistence type="predicted"/>
<feature type="transmembrane region" description="Helical" evidence="1">
    <location>
        <begin position="404"/>
        <end position="425"/>
    </location>
</feature>
<organism evidence="2 3">
    <name type="scientific">Glaciimonas immobilis</name>
    <dbReference type="NCBI Taxonomy" id="728004"/>
    <lineage>
        <taxon>Bacteria</taxon>
        <taxon>Pseudomonadati</taxon>
        <taxon>Pseudomonadota</taxon>
        <taxon>Betaproteobacteria</taxon>
        <taxon>Burkholderiales</taxon>
        <taxon>Oxalobacteraceae</taxon>
        <taxon>Glaciimonas</taxon>
    </lineage>
</organism>
<dbReference type="Proteomes" id="UP000571084">
    <property type="component" value="Unassembled WGS sequence"/>
</dbReference>
<keyword evidence="1" id="KW-0812">Transmembrane</keyword>
<feature type="transmembrane region" description="Helical" evidence="1">
    <location>
        <begin position="28"/>
        <end position="56"/>
    </location>
</feature>
<dbReference type="GO" id="GO:0005886">
    <property type="term" value="C:plasma membrane"/>
    <property type="evidence" value="ECO:0007669"/>
    <property type="project" value="InterPro"/>
</dbReference>
<dbReference type="RefSeq" id="WP_168055829.1">
    <property type="nucleotide sequence ID" value="NZ_JAAOZT010000007.1"/>
</dbReference>
<feature type="transmembrane region" description="Helical" evidence="1">
    <location>
        <begin position="135"/>
        <end position="153"/>
    </location>
</feature>
<comment type="caution">
    <text evidence="2">The sequence shown here is derived from an EMBL/GenBank/DDBJ whole genome shotgun (WGS) entry which is preliminary data.</text>
</comment>
<feature type="transmembrane region" description="Helical" evidence="1">
    <location>
        <begin position="483"/>
        <end position="501"/>
    </location>
</feature>
<gene>
    <name evidence="2" type="ORF">HNR39_002542</name>
</gene>